<proteinExistence type="predicted"/>
<dbReference type="AlphaFoldDB" id="A0A3P7JAL9"/>
<dbReference type="Proteomes" id="UP000270094">
    <property type="component" value="Unassembled WGS sequence"/>
</dbReference>
<evidence type="ECO:0000313" key="1">
    <source>
        <dbReference type="EMBL" id="VDM82551.1"/>
    </source>
</evidence>
<accession>A0A3P7JAL9</accession>
<name>A0A3P7JAL9_STRVU</name>
<sequence>MFSNPTTNQEISQRSLSHLKSGNFLTKMHLSMKLSEPLRFRELTR</sequence>
<reference evidence="1 2" key="1">
    <citation type="submission" date="2018-11" db="EMBL/GenBank/DDBJ databases">
        <authorList>
            <consortium name="Pathogen Informatics"/>
        </authorList>
    </citation>
    <scope>NUCLEOTIDE SEQUENCE [LARGE SCALE GENOMIC DNA]</scope>
</reference>
<organism evidence="1 2">
    <name type="scientific">Strongylus vulgaris</name>
    <name type="common">Blood worm</name>
    <dbReference type="NCBI Taxonomy" id="40348"/>
    <lineage>
        <taxon>Eukaryota</taxon>
        <taxon>Metazoa</taxon>
        <taxon>Ecdysozoa</taxon>
        <taxon>Nematoda</taxon>
        <taxon>Chromadorea</taxon>
        <taxon>Rhabditida</taxon>
        <taxon>Rhabditina</taxon>
        <taxon>Rhabditomorpha</taxon>
        <taxon>Strongyloidea</taxon>
        <taxon>Strongylidae</taxon>
        <taxon>Strongylus</taxon>
    </lineage>
</organism>
<dbReference type="EMBL" id="UYYB01118244">
    <property type="protein sequence ID" value="VDM82551.1"/>
    <property type="molecule type" value="Genomic_DNA"/>
</dbReference>
<evidence type="ECO:0000313" key="2">
    <source>
        <dbReference type="Proteomes" id="UP000270094"/>
    </source>
</evidence>
<protein>
    <submittedName>
        <fullName evidence="1">Uncharacterized protein</fullName>
    </submittedName>
</protein>
<keyword evidence="2" id="KW-1185">Reference proteome</keyword>
<gene>
    <name evidence="1" type="ORF">SVUK_LOCUS17549</name>
</gene>